<comment type="caution">
    <text evidence="2">The sequence shown here is derived from an EMBL/GenBank/DDBJ whole genome shotgun (WGS) entry which is preliminary data.</text>
</comment>
<dbReference type="EMBL" id="VSRR010070518">
    <property type="protein sequence ID" value="MPC86123.1"/>
    <property type="molecule type" value="Genomic_DNA"/>
</dbReference>
<dbReference type="Proteomes" id="UP000324222">
    <property type="component" value="Unassembled WGS sequence"/>
</dbReference>
<evidence type="ECO:0000313" key="3">
    <source>
        <dbReference type="Proteomes" id="UP000324222"/>
    </source>
</evidence>
<sequence length="98" mass="10379">MGGSETQDGLREQVSPNSTPSAGPAQDRGESPDLLNFRALCHAPRRSSRAGSLARAVGGVARISSTDTSHTEQAVEACLSETRGEQWLCPSDDHLMKS</sequence>
<gene>
    <name evidence="2" type="ORF">E2C01_080939</name>
</gene>
<evidence type="ECO:0000313" key="2">
    <source>
        <dbReference type="EMBL" id="MPC86123.1"/>
    </source>
</evidence>
<keyword evidence="3" id="KW-1185">Reference proteome</keyword>
<protein>
    <submittedName>
        <fullName evidence="2">Uncharacterized protein</fullName>
    </submittedName>
</protein>
<reference evidence="2 3" key="1">
    <citation type="submission" date="2019-05" db="EMBL/GenBank/DDBJ databases">
        <title>Another draft genome of Portunus trituberculatus and its Hox gene families provides insights of decapod evolution.</title>
        <authorList>
            <person name="Jeong J.-H."/>
            <person name="Song I."/>
            <person name="Kim S."/>
            <person name="Choi T."/>
            <person name="Kim D."/>
            <person name="Ryu S."/>
            <person name="Kim W."/>
        </authorList>
    </citation>
    <scope>NUCLEOTIDE SEQUENCE [LARGE SCALE GENOMIC DNA]</scope>
    <source>
        <tissue evidence="2">Muscle</tissue>
    </source>
</reference>
<proteinExistence type="predicted"/>
<dbReference type="AlphaFoldDB" id="A0A5B7IUX9"/>
<name>A0A5B7IUX9_PORTR</name>
<evidence type="ECO:0000256" key="1">
    <source>
        <dbReference type="SAM" id="MobiDB-lite"/>
    </source>
</evidence>
<accession>A0A5B7IUX9</accession>
<organism evidence="2 3">
    <name type="scientific">Portunus trituberculatus</name>
    <name type="common">Swimming crab</name>
    <name type="synonym">Neptunus trituberculatus</name>
    <dbReference type="NCBI Taxonomy" id="210409"/>
    <lineage>
        <taxon>Eukaryota</taxon>
        <taxon>Metazoa</taxon>
        <taxon>Ecdysozoa</taxon>
        <taxon>Arthropoda</taxon>
        <taxon>Crustacea</taxon>
        <taxon>Multicrustacea</taxon>
        <taxon>Malacostraca</taxon>
        <taxon>Eumalacostraca</taxon>
        <taxon>Eucarida</taxon>
        <taxon>Decapoda</taxon>
        <taxon>Pleocyemata</taxon>
        <taxon>Brachyura</taxon>
        <taxon>Eubrachyura</taxon>
        <taxon>Portunoidea</taxon>
        <taxon>Portunidae</taxon>
        <taxon>Portuninae</taxon>
        <taxon>Portunus</taxon>
    </lineage>
</organism>
<feature type="region of interest" description="Disordered" evidence="1">
    <location>
        <begin position="1"/>
        <end position="32"/>
    </location>
</feature>